<evidence type="ECO:0000256" key="3">
    <source>
        <dbReference type="ARBA" id="ARBA00023125"/>
    </source>
</evidence>
<keyword evidence="3" id="KW-0238">DNA-binding</keyword>
<dbReference type="AlphaFoldDB" id="A0A444I783"/>
<dbReference type="SUPFAM" id="SSF53850">
    <property type="entry name" value="Periplasmic binding protein-like II"/>
    <property type="match status" value="1"/>
</dbReference>
<evidence type="ECO:0000313" key="9">
    <source>
        <dbReference type="EMBL" id="RWX34177.1"/>
    </source>
</evidence>
<dbReference type="Pfam" id="PF03466">
    <property type="entry name" value="LysR_substrate"/>
    <property type="match status" value="1"/>
</dbReference>
<keyword evidence="4" id="KW-0804">Transcription</keyword>
<dbReference type="InterPro" id="IPR036390">
    <property type="entry name" value="WH_DNA-bd_sf"/>
</dbReference>
<dbReference type="GO" id="GO:0003700">
    <property type="term" value="F:DNA-binding transcription factor activity"/>
    <property type="evidence" value="ECO:0007669"/>
    <property type="project" value="InterPro"/>
</dbReference>
<dbReference type="InterPro" id="IPR000847">
    <property type="entry name" value="LysR_HTH_N"/>
</dbReference>
<dbReference type="InterPro" id="IPR036388">
    <property type="entry name" value="WH-like_DNA-bd_sf"/>
</dbReference>
<keyword evidence="2" id="KW-0805">Transcription regulation</keyword>
<dbReference type="Gene3D" id="3.40.190.290">
    <property type="match status" value="1"/>
</dbReference>
<dbReference type="Proteomes" id="UP000283817">
    <property type="component" value="Unassembled WGS sequence"/>
</dbReference>
<dbReference type="SUPFAM" id="SSF46785">
    <property type="entry name" value="Winged helix' DNA-binding domain"/>
    <property type="match status" value="1"/>
</dbReference>
<dbReference type="RefSeq" id="WP_128410113.1">
    <property type="nucleotide sequence ID" value="NZ_SBHX01000017.1"/>
</dbReference>
<proteinExistence type="inferred from homology"/>
<feature type="domain" description="HTH lysR-type" evidence="8">
    <location>
        <begin position="1"/>
        <end position="58"/>
    </location>
</feature>
<comment type="caution">
    <text evidence="9">The sequence shown here is derived from an EMBL/GenBank/DDBJ whole genome shotgun (WGS) entry which is preliminary data.</text>
</comment>
<accession>A0A444I783</accession>
<evidence type="ECO:0000256" key="5">
    <source>
        <dbReference type="ARBA" id="ARBA00054626"/>
    </source>
</evidence>
<reference evidence="9 10" key="1">
    <citation type="submission" date="2019-01" db="EMBL/GenBank/DDBJ databases">
        <title>RHIZO-ID as a novel technology for direct rhizobia identification.</title>
        <authorList>
            <person name="De Meyer S.E."/>
        </authorList>
    </citation>
    <scope>NUCLEOTIDE SEQUENCE [LARGE SCALE GENOMIC DNA]</scope>
    <source>
        <strain evidence="9 10">WSM448</strain>
    </source>
</reference>
<dbReference type="EMBL" id="SBHX01000017">
    <property type="protein sequence ID" value="RWX34177.1"/>
    <property type="molecule type" value="Genomic_DNA"/>
</dbReference>
<dbReference type="FunFam" id="1.10.10.10:FF:000001">
    <property type="entry name" value="LysR family transcriptional regulator"/>
    <property type="match status" value="1"/>
</dbReference>
<evidence type="ECO:0000256" key="7">
    <source>
        <dbReference type="ARBA" id="ARBA00083243"/>
    </source>
</evidence>
<dbReference type="Pfam" id="PF00126">
    <property type="entry name" value="HTH_1"/>
    <property type="match status" value="1"/>
</dbReference>
<dbReference type="PANTHER" id="PTHR30126:SF40">
    <property type="entry name" value="HTH-TYPE TRANSCRIPTIONAL REGULATOR GLTR"/>
    <property type="match status" value="1"/>
</dbReference>
<evidence type="ECO:0000256" key="6">
    <source>
        <dbReference type="ARBA" id="ARBA00067332"/>
    </source>
</evidence>
<dbReference type="PROSITE" id="PS50931">
    <property type="entry name" value="HTH_LYSR"/>
    <property type="match status" value="1"/>
</dbReference>
<organism evidence="9 10">
    <name type="scientific">Rhizobium leguminosarum</name>
    <dbReference type="NCBI Taxonomy" id="384"/>
    <lineage>
        <taxon>Bacteria</taxon>
        <taxon>Pseudomonadati</taxon>
        <taxon>Pseudomonadota</taxon>
        <taxon>Alphaproteobacteria</taxon>
        <taxon>Hyphomicrobiales</taxon>
        <taxon>Rhizobiaceae</taxon>
        <taxon>Rhizobium/Agrobacterium group</taxon>
        <taxon>Rhizobium</taxon>
    </lineage>
</organism>
<gene>
    <name evidence="9" type="ORF">EHI47_07180</name>
</gene>
<dbReference type="GO" id="GO:0000976">
    <property type="term" value="F:transcription cis-regulatory region binding"/>
    <property type="evidence" value="ECO:0007669"/>
    <property type="project" value="TreeGrafter"/>
</dbReference>
<protein>
    <recommendedName>
        <fullName evidence="6">HTH-type transcriptional regulator TtuA</fullName>
    </recommendedName>
    <alternativeName>
        <fullName evidence="7">Tartrate utilization transcriptional regulator</fullName>
    </alternativeName>
</protein>
<evidence type="ECO:0000256" key="4">
    <source>
        <dbReference type="ARBA" id="ARBA00023163"/>
    </source>
</evidence>
<comment type="similarity">
    <text evidence="1">Belongs to the LysR transcriptional regulatory family.</text>
</comment>
<evidence type="ECO:0000256" key="1">
    <source>
        <dbReference type="ARBA" id="ARBA00009437"/>
    </source>
</evidence>
<name>A0A444I783_RHILE</name>
<comment type="function">
    <text evidence="5">Transcriptional regulator of the ttuABCDE tartrate utilization operon.</text>
</comment>
<dbReference type="InterPro" id="IPR005119">
    <property type="entry name" value="LysR_subst-bd"/>
</dbReference>
<dbReference type="PANTHER" id="PTHR30126">
    <property type="entry name" value="HTH-TYPE TRANSCRIPTIONAL REGULATOR"/>
    <property type="match status" value="1"/>
</dbReference>
<evidence type="ECO:0000259" key="8">
    <source>
        <dbReference type="PROSITE" id="PS50931"/>
    </source>
</evidence>
<sequence>MDLASLAMFRTVAKEQSVTRAAELLGRVPSNVTTRIQQLEAEIGVLLFQRDKKGMALTSQGQAYLDYVDRILNLADEAKQVVNPTGPTGVLRIGSMECTVASRLPVPLANYNKQWPEVTIDLSTAPTRQLIDSLLAHRIDCALIAVPSGEWWLGASEIDRVPVFREELVLLLPPGHGEVRYPDDIKTKSLAAFAPGCTYRMLAEEWLTSSGTRPARFAIQDVRSYHAMFACTAAGSCISIMPRTVLDLMRHTASVVEKPLMTVDTYLACRPGFATPAFVEFRDALARFSDIKEEADAAV</sequence>
<dbReference type="Gene3D" id="1.10.10.10">
    <property type="entry name" value="Winged helix-like DNA-binding domain superfamily/Winged helix DNA-binding domain"/>
    <property type="match status" value="1"/>
</dbReference>
<evidence type="ECO:0000313" key="10">
    <source>
        <dbReference type="Proteomes" id="UP000283817"/>
    </source>
</evidence>
<evidence type="ECO:0000256" key="2">
    <source>
        <dbReference type="ARBA" id="ARBA00023015"/>
    </source>
</evidence>